<reference evidence="3" key="1">
    <citation type="submission" date="2017-02" db="EMBL/GenBank/DDBJ databases">
        <authorList>
            <person name="Varghese N."/>
            <person name="Submissions S."/>
        </authorList>
    </citation>
    <scope>NUCLEOTIDE SEQUENCE [LARGE SCALE GENOMIC DNA]</scope>
    <source>
        <strain evidence="3">DSM 22224</strain>
    </source>
</reference>
<dbReference type="Gene3D" id="3.40.30.10">
    <property type="entry name" value="Glutaredoxin"/>
    <property type="match status" value="1"/>
</dbReference>
<dbReference type="Pfam" id="PF06491">
    <property type="entry name" value="Disulph_isomer"/>
    <property type="match status" value="1"/>
</dbReference>
<sequence>MPYSPLLIKPFRDELMDVGVKELLTPEEVDKIMAQDGTTLVVINSVCGCAAGMARPAIRMVMENAGVKKPDRVVSVFAGQDLEATARFRNYIADIPPSSPSIAMFKDRELIYFLPKHRIEGRDAHALAEELTGVFEEFLAV</sequence>
<comment type="similarity">
    <text evidence="1">Belongs to the bacilliredoxin family.</text>
</comment>
<protein>
    <submittedName>
        <fullName evidence="2">Putative bacilliredoxin, YphP/YqiW family</fullName>
    </submittedName>
</protein>
<name>A0A1T4MHN0_9BACT</name>
<evidence type="ECO:0000256" key="1">
    <source>
        <dbReference type="ARBA" id="ARBA00038305"/>
    </source>
</evidence>
<dbReference type="RefSeq" id="WP_078667736.1">
    <property type="nucleotide sequence ID" value="NZ_FUWZ01000001.1"/>
</dbReference>
<dbReference type="NCBIfam" id="TIGR04191">
    <property type="entry name" value="YphP_YqiW"/>
    <property type="match status" value="1"/>
</dbReference>
<dbReference type="STRING" id="634771.SAMN04488128_1011115"/>
<dbReference type="PANTHER" id="PTHR40052">
    <property type="entry name" value="UPF0403 PROTEIN YQIW-RELATED"/>
    <property type="match status" value="1"/>
</dbReference>
<dbReference type="OrthoDB" id="9793981at2"/>
<dbReference type="InterPro" id="IPR009474">
    <property type="entry name" value="BrxB/BrxA"/>
</dbReference>
<gene>
    <name evidence="2" type="ORF">SAMN04488128_1011115</name>
</gene>
<evidence type="ECO:0000313" key="3">
    <source>
        <dbReference type="Proteomes" id="UP000190367"/>
    </source>
</evidence>
<proteinExistence type="inferred from homology"/>
<dbReference type="PANTHER" id="PTHR40052:SF2">
    <property type="entry name" value="BACILLIREDOXIN BRXA"/>
    <property type="match status" value="1"/>
</dbReference>
<accession>A0A1T4MHN0</accession>
<dbReference type="Proteomes" id="UP000190367">
    <property type="component" value="Unassembled WGS sequence"/>
</dbReference>
<evidence type="ECO:0000313" key="2">
    <source>
        <dbReference type="EMBL" id="SJZ66346.1"/>
    </source>
</evidence>
<keyword evidence="3" id="KW-1185">Reference proteome</keyword>
<dbReference type="EMBL" id="FUWZ01000001">
    <property type="protein sequence ID" value="SJZ66346.1"/>
    <property type="molecule type" value="Genomic_DNA"/>
</dbReference>
<organism evidence="2 3">
    <name type="scientific">Chitinophaga eiseniae</name>
    <dbReference type="NCBI Taxonomy" id="634771"/>
    <lineage>
        <taxon>Bacteria</taxon>
        <taxon>Pseudomonadati</taxon>
        <taxon>Bacteroidota</taxon>
        <taxon>Chitinophagia</taxon>
        <taxon>Chitinophagales</taxon>
        <taxon>Chitinophagaceae</taxon>
        <taxon>Chitinophaga</taxon>
    </lineage>
</organism>
<dbReference type="AlphaFoldDB" id="A0A1T4MHN0"/>